<keyword evidence="1" id="KW-1133">Transmembrane helix</keyword>
<evidence type="ECO:0000313" key="2">
    <source>
        <dbReference type="EMBL" id="CAD5106503.1"/>
    </source>
</evidence>
<feature type="transmembrane region" description="Helical" evidence="1">
    <location>
        <begin position="127"/>
        <end position="146"/>
    </location>
</feature>
<dbReference type="AlphaFoldDB" id="A0A7U7EK61"/>
<gene>
    <name evidence="2" type="ORF">PSEWESI4_00766</name>
</gene>
<accession>A0A7U7EK61</accession>
<evidence type="ECO:0000256" key="1">
    <source>
        <dbReference type="SAM" id="Phobius"/>
    </source>
</evidence>
<protein>
    <recommendedName>
        <fullName evidence="4">Intracellular septation protein A</fullName>
    </recommendedName>
</protein>
<comment type="caution">
    <text evidence="2">The sequence shown here is derived from an EMBL/GenBank/DDBJ whole genome shotgun (WGS) entry which is preliminary data.</text>
</comment>
<keyword evidence="1" id="KW-0812">Transmembrane</keyword>
<evidence type="ECO:0008006" key="4">
    <source>
        <dbReference type="Google" id="ProtNLM"/>
    </source>
</evidence>
<keyword evidence="1" id="KW-0472">Membrane</keyword>
<evidence type="ECO:0000313" key="3">
    <source>
        <dbReference type="Proteomes" id="UP000583387"/>
    </source>
</evidence>
<reference evidence="2 3" key="1">
    <citation type="submission" date="2020-08" db="EMBL/GenBank/DDBJ databases">
        <authorList>
            <person name="Criscuolo A."/>
        </authorList>
    </citation>
    <scope>NUCLEOTIDE SEQUENCE [LARGE SCALE GENOMIC DNA]</scope>
    <source>
        <strain evidence="2">CIP111764</strain>
    </source>
</reference>
<name>A0A7U7EK61_9GAMM</name>
<sequence length="181" mass="20262">MSRLLGLVLLLAGLAYPFAVYYGLDHLSPRFFALLLGGLWLARLLSRDARPGSRWMALAALGFCALLGVLDQPALLHWYPVLISALLLVLFGLSLRIGMPLVERLARLREPELPAVAVRYTRQVTGVWALFFLANGLVAAALTLWAPTSWWLLYNGLISYLLMGLLFAGEWLVRQRVRRFA</sequence>
<dbReference type="EMBL" id="CAJFCI010000023">
    <property type="protein sequence ID" value="CAD5106503.1"/>
    <property type="molecule type" value="Genomic_DNA"/>
</dbReference>
<dbReference type="Proteomes" id="UP000583387">
    <property type="component" value="Unassembled WGS sequence"/>
</dbReference>
<feature type="transmembrane region" description="Helical" evidence="1">
    <location>
        <begin position="52"/>
        <end position="70"/>
    </location>
</feature>
<dbReference type="RefSeq" id="WP_187669866.1">
    <property type="nucleotide sequence ID" value="NZ_CAJFCI010000023.1"/>
</dbReference>
<feature type="transmembrane region" description="Helical" evidence="1">
    <location>
        <begin position="27"/>
        <end position="45"/>
    </location>
</feature>
<keyword evidence="3" id="KW-1185">Reference proteome</keyword>
<feature type="transmembrane region" description="Helical" evidence="1">
    <location>
        <begin position="152"/>
        <end position="173"/>
    </location>
</feature>
<feature type="transmembrane region" description="Helical" evidence="1">
    <location>
        <begin position="76"/>
        <end position="99"/>
    </location>
</feature>
<organism evidence="2 3">
    <name type="scientific">Zestomonas carbonaria</name>
    <dbReference type="NCBI Taxonomy" id="2762745"/>
    <lineage>
        <taxon>Bacteria</taxon>
        <taxon>Pseudomonadati</taxon>
        <taxon>Pseudomonadota</taxon>
        <taxon>Gammaproteobacteria</taxon>
        <taxon>Pseudomonadales</taxon>
        <taxon>Pseudomonadaceae</taxon>
        <taxon>Zestomonas</taxon>
    </lineage>
</organism>
<proteinExistence type="predicted"/>